<dbReference type="InterPro" id="IPR015943">
    <property type="entry name" value="WD40/YVTN_repeat-like_dom_sf"/>
</dbReference>
<feature type="chain" id="PRO_5013042521" evidence="2">
    <location>
        <begin position="22"/>
        <end position="622"/>
    </location>
</feature>
<dbReference type="SUPFAM" id="SSF50998">
    <property type="entry name" value="Quinoprotein alcohol dehydrogenase-like"/>
    <property type="match status" value="1"/>
</dbReference>
<organism evidence="4 5">
    <name type="scientific">Chryseobacterium polytrichastri</name>
    <dbReference type="NCBI Taxonomy" id="1302687"/>
    <lineage>
        <taxon>Bacteria</taxon>
        <taxon>Pseudomonadati</taxon>
        <taxon>Bacteroidota</taxon>
        <taxon>Flavobacteriia</taxon>
        <taxon>Flavobacteriales</taxon>
        <taxon>Weeksellaceae</taxon>
        <taxon>Chryseobacterium group</taxon>
        <taxon>Chryseobacterium</taxon>
    </lineage>
</organism>
<reference evidence="5" key="1">
    <citation type="submission" date="2016-11" db="EMBL/GenBank/DDBJ databases">
        <authorList>
            <person name="Varghese N."/>
            <person name="Submissions S."/>
        </authorList>
    </citation>
    <scope>NUCLEOTIDE SEQUENCE [LARGE SCALE GENOMIC DNA]</scope>
    <source>
        <strain evidence="5">DSM 26899</strain>
    </source>
</reference>
<dbReference type="Gene3D" id="2.130.10.10">
    <property type="entry name" value="YVTN repeat-like/Quinoprotein amine dehydrogenase"/>
    <property type="match status" value="1"/>
</dbReference>
<gene>
    <name evidence="4" type="ORF">SAMN05444267_1013115</name>
</gene>
<dbReference type="InterPro" id="IPR052918">
    <property type="entry name" value="Motility_Chemotaxis_Reg"/>
</dbReference>
<dbReference type="EMBL" id="FRAV01000013">
    <property type="protein sequence ID" value="SHL19854.1"/>
    <property type="molecule type" value="Genomic_DNA"/>
</dbReference>
<dbReference type="PANTHER" id="PTHR35580:SF1">
    <property type="entry name" value="PHYTASE-LIKE DOMAIN-CONTAINING PROTEIN"/>
    <property type="match status" value="1"/>
</dbReference>
<evidence type="ECO:0000313" key="4">
    <source>
        <dbReference type="EMBL" id="SHL19854.1"/>
    </source>
</evidence>
<feature type="domain" description="Secretion system C-terminal sorting" evidence="3">
    <location>
        <begin position="552"/>
        <end position="620"/>
    </location>
</feature>
<accession>A0A1M6YNF6</accession>
<evidence type="ECO:0000256" key="2">
    <source>
        <dbReference type="SAM" id="SignalP"/>
    </source>
</evidence>
<dbReference type="OrthoDB" id="5381604at2"/>
<evidence type="ECO:0000259" key="3">
    <source>
        <dbReference type="Pfam" id="PF18962"/>
    </source>
</evidence>
<dbReference type="Pfam" id="PF18962">
    <property type="entry name" value="Por_Secre_tail"/>
    <property type="match status" value="1"/>
</dbReference>
<dbReference type="RefSeq" id="WP_073292821.1">
    <property type="nucleotide sequence ID" value="NZ_FRAV01000013.1"/>
</dbReference>
<dbReference type="InterPro" id="IPR011047">
    <property type="entry name" value="Quinoprotein_ADH-like_sf"/>
</dbReference>
<dbReference type="PANTHER" id="PTHR35580">
    <property type="entry name" value="CELL SURFACE GLYCOPROTEIN (S-LAYER PROTEIN)-LIKE PROTEIN"/>
    <property type="match status" value="1"/>
</dbReference>
<keyword evidence="5" id="KW-1185">Reference proteome</keyword>
<dbReference type="STRING" id="1302687.SAMN05444267_1013115"/>
<sequence length="622" mass="68483">MIQLKNKLWGLLLMLPIVSFSQTYQWQWAKQAGGLTGSADPGFSYPFDESIRDIAVDNNNNTYYLATMREQGQNLNGVTVTNYGLSDLFLFSTDCQGNLRWSRAIGGSGNGENAWHIELDNNGGLYIMATLYSAADTNDPSSIPIHFDDTHTIPPYTFVDLNTVDPGYKSAYLLKYKTSDGTLDWKKSLQGNVNYLTRLCDVQMMYMDSSKNIHAIIGLSAGTHLDDLITVPSTFTSSFQYYLVKFNYNGVNIMTPSTPILLPITGGLNAGKIDGKVNMVYDESLNRYYLAGKRMFPGNTSLEDFSYGNVPFTKDAYLLAFDGSNGTELWRKELNSNTPQGSMDDEIHSIIKDPVSSDIYISGRYFGQGPTITFGSYTFPPSSYQGQTPFVMKLNADGAVQWTKMADGITSSNGYPFVKGKIALNGNEVAFAKGSWNDVWGSYSMVRANGDLADPLLVRLNKNTGTVIAAEDIQSNFQVQDEFTAIAVDKDGNYILGGLFHNQLFTSPNDGVNTMTVNVAGGKSQSFFTKYAKSACSALSVEETAAQAGIQVYQNPVQDILNIKSKEPLVSYELYGATGQLVKQGNFTLTQEQLVVSSLQTGIYYIKLKTKSSTVTEKFIKK</sequence>
<keyword evidence="1 2" id="KW-0732">Signal</keyword>
<dbReference type="InterPro" id="IPR026444">
    <property type="entry name" value="Secre_tail"/>
</dbReference>
<proteinExistence type="predicted"/>
<feature type="signal peptide" evidence="2">
    <location>
        <begin position="1"/>
        <end position="21"/>
    </location>
</feature>
<dbReference type="AlphaFoldDB" id="A0A1M6YNF6"/>
<evidence type="ECO:0000256" key="1">
    <source>
        <dbReference type="ARBA" id="ARBA00022729"/>
    </source>
</evidence>
<dbReference type="Proteomes" id="UP000184364">
    <property type="component" value="Unassembled WGS sequence"/>
</dbReference>
<protein>
    <submittedName>
        <fullName evidence="4">Por secretion system C-terminal sorting domain-containing protein</fullName>
    </submittedName>
</protein>
<dbReference type="NCBIfam" id="TIGR04183">
    <property type="entry name" value="Por_Secre_tail"/>
    <property type="match status" value="1"/>
</dbReference>
<name>A0A1M6YNF6_9FLAO</name>
<evidence type="ECO:0000313" key="5">
    <source>
        <dbReference type="Proteomes" id="UP000184364"/>
    </source>
</evidence>